<reference evidence="1" key="1">
    <citation type="submission" date="2018-02" db="EMBL/GenBank/DDBJ databases">
        <title>Rhizophora mucronata_Transcriptome.</title>
        <authorList>
            <person name="Meera S.P."/>
            <person name="Sreeshan A."/>
            <person name="Augustine A."/>
        </authorList>
    </citation>
    <scope>NUCLEOTIDE SEQUENCE</scope>
    <source>
        <tissue evidence="1">Leaf</tissue>
    </source>
</reference>
<evidence type="ECO:0000313" key="1">
    <source>
        <dbReference type="EMBL" id="MBX62217.1"/>
    </source>
</evidence>
<organism evidence="1">
    <name type="scientific">Rhizophora mucronata</name>
    <name type="common">Asiatic mangrove</name>
    <dbReference type="NCBI Taxonomy" id="61149"/>
    <lineage>
        <taxon>Eukaryota</taxon>
        <taxon>Viridiplantae</taxon>
        <taxon>Streptophyta</taxon>
        <taxon>Embryophyta</taxon>
        <taxon>Tracheophyta</taxon>
        <taxon>Spermatophyta</taxon>
        <taxon>Magnoliopsida</taxon>
        <taxon>eudicotyledons</taxon>
        <taxon>Gunneridae</taxon>
        <taxon>Pentapetalae</taxon>
        <taxon>rosids</taxon>
        <taxon>fabids</taxon>
        <taxon>Malpighiales</taxon>
        <taxon>Rhizophoraceae</taxon>
        <taxon>Rhizophora</taxon>
    </lineage>
</organism>
<proteinExistence type="predicted"/>
<dbReference type="EMBL" id="GGEC01081733">
    <property type="protein sequence ID" value="MBX62217.1"/>
    <property type="molecule type" value="Transcribed_RNA"/>
</dbReference>
<protein>
    <submittedName>
        <fullName evidence="1">Uncharacterized protein</fullName>
    </submittedName>
</protein>
<accession>A0A2P2Q5E6</accession>
<name>A0A2P2Q5E6_RHIMU</name>
<sequence>MAFLLGYTEDLIFK</sequence>